<dbReference type="Proteomes" id="UP000075880">
    <property type="component" value="Unassembled WGS sequence"/>
</dbReference>
<keyword evidence="10" id="KW-0408">Iron</keyword>
<comment type="similarity">
    <text evidence="4">Belongs to the cytochrome P450 family.</text>
</comment>
<dbReference type="GO" id="GO:0005789">
    <property type="term" value="C:endoplasmic reticulum membrane"/>
    <property type="evidence" value="ECO:0007669"/>
    <property type="project" value="UniProtKB-SubCell"/>
</dbReference>
<dbReference type="EnsemblMetazoa" id="ENSAATROPT007771">
    <property type="protein sequence ID" value="ENSAATROPP006975"/>
    <property type="gene ID" value="ENSAATROPG006332"/>
</dbReference>
<dbReference type="SUPFAM" id="SSF48264">
    <property type="entry name" value="Cytochrome P450"/>
    <property type="match status" value="1"/>
</dbReference>
<evidence type="ECO:0000256" key="6">
    <source>
        <dbReference type="ARBA" id="ARBA00022723"/>
    </source>
</evidence>
<dbReference type="GO" id="GO:0004497">
    <property type="term" value="F:monooxygenase activity"/>
    <property type="evidence" value="ECO:0007669"/>
    <property type="project" value="UniProtKB-KW"/>
</dbReference>
<keyword evidence="9" id="KW-0560">Oxidoreductase</keyword>
<dbReference type="PANTHER" id="PTHR24292">
    <property type="entry name" value="CYTOCHROME P450"/>
    <property type="match status" value="1"/>
</dbReference>
<feature type="compositionally biased region" description="Polar residues" evidence="13">
    <location>
        <begin position="248"/>
        <end position="262"/>
    </location>
</feature>
<name>A0AAG5D7W5_ANOAO</name>
<dbReference type="InterPro" id="IPR036396">
    <property type="entry name" value="Cyt_P450_sf"/>
</dbReference>
<evidence type="ECO:0000256" key="12">
    <source>
        <dbReference type="ARBA" id="ARBA00023136"/>
    </source>
</evidence>
<dbReference type="InterPro" id="IPR001128">
    <property type="entry name" value="Cyt_P450"/>
</dbReference>
<keyword evidence="7" id="KW-0256">Endoplasmic reticulum</keyword>
<dbReference type="AlphaFoldDB" id="A0AAG5D7W5"/>
<keyword evidence="6" id="KW-0479">Metal-binding</keyword>
<reference evidence="14" key="1">
    <citation type="submission" date="2024-04" db="UniProtKB">
        <authorList>
            <consortium name="EnsemblMetazoa"/>
        </authorList>
    </citation>
    <scope>IDENTIFICATION</scope>
    <source>
        <strain evidence="14">EBRO</strain>
    </source>
</reference>
<dbReference type="GO" id="GO:0016705">
    <property type="term" value="F:oxidoreductase activity, acting on paired donors, with incorporation or reduction of molecular oxygen"/>
    <property type="evidence" value="ECO:0007669"/>
    <property type="project" value="InterPro"/>
</dbReference>
<protein>
    <recommendedName>
        <fullName evidence="16">Cytochrome P450</fullName>
    </recommendedName>
</protein>
<comment type="cofactor">
    <cofactor evidence="1">
        <name>heme</name>
        <dbReference type="ChEBI" id="CHEBI:30413"/>
    </cofactor>
</comment>
<keyword evidence="15" id="KW-1185">Reference proteome</keyword>
<evidence type="ECO:0000256" key="2">
    <source>
        <dbReference type="ARBA" id="ARBA00004174"/>
    </source>
</evidence>
<evidence type="ECO:0000256" key="13">
    <source>
        <dbReference type="SAM" id="MobiDB-lite"/>
    </source>
</evidence>
<feature type="compositionally biased region" description="Basic residues" evidence="13">
    <location>
        <begin position="238"/>
        <end position="247"/>
    </location>
</feature>
<evidence type="ECO:0000256" key="7">
    <source>
        <dbReference type="ARBA" id="ARBA00022824"/>
    </source>
</evidence>
<evidence type="ECO:0000313" key="15">
    <source>
        <dbReference type="Proteomes" id="UP000075880"/>
    </source>
</evidence>
<evidence type="ECO:0000256" key="8">
    <source>
        <dbReference type="ARBA" id="ARBA00022848"/>
    </source>
</evidence>
<evidence type="ECO:0000256" key="1">
    <source>
        <dbReference type="ARBA" id="ARBA00001971"/>
    </source>
</evidence>
<dbReference type="GO" id="GO:0005506">
    <property type="term" value="F:iron ion binding"/>
    <property type="evidence" value="ECO:0007669"/>
    <property type="project" value="InterPro"/>
</dbReference>
<keyword evidence="12" id="KW-0472">Membrane</keyword>
<evidence type="ECO:0000256" key="5">
    <source>
        <dbReference type="ARBA" id="ARBA00022617"/>
    </source>
</evidence>
<evidence type="ECO:0008006" key="16">
    <source>
        <dbReference type="Google" id="ProtNLM"/>
    </source>
</evidence>
<dbReference type="PANTHER" id="PTHR24292:SF103">
    <property type="entry name" value="CYTOCHROME P450 6BS1"/>
    <property type="match status" value="1"/>
</dbReference>
<dbReference type="GO" id="GO:0020037">
    <property type="term" value="F:heme binding"/>
    <property type="evidence" value="ECO:0007669"/>
    <property type="project" value="InterPro"/>
</dbReference>
<keyword evidence="11" id="KW-0503">Monooxygenase</keyword>
<keyword evidence="5" id="KW-0349">Heme</keyword>
<dbReference type="Gene3D" id="1.10.630.10">
    <property type="entry name" value="Cytochrome P450"/>
    <property type="match status" value="1"/>
</dbReference>
<evidence type="ECO:0000256" key="3">
    <source>
        <dbReference type="ARBA" id="ARBA00004406"/>
    </source>
</evidence>
<accession>A0AAG5D7W5</accession>
<dbReference type="Pfam" id="PF00067">
    <property type="entry name" value="p450"/>
    <property type="match status" value="1"/>
</dbReference>
<evidence type="ECO:0000256" key="9">
    <source>
        <dbReference type="ARBA" id="ARBA00023002"/>
    </source>
</evidence>
<sequence length="318" mass="35527">MKELLARFTTDVIGNCAFGLECNSLKDPHAEFRRMGKKVFQASRIRIMKRFLTSQFKEISRRLGITNTASDVASFFLSAVKDTVQYRTKHNVQRNDFMTLLMELMQEGDSGKLSIEEASAQAFVFFLAGFETSSTAMSFCLYELALSQDLQNKARECVRETFDRHGAMTYEALMDMKYIEMCINGKLGILAIRYSSTLTTTLCIFCIHRIATEVLPGSDPAENCHAKLPCARHEAHHPARTNGHHSSARNPSRSRVLSQPGSVRSGAILRRGEGEAKSVRLPAFRGRSSELHRAPVWHDAGADRHGNVAKALPFHAVS</sequence>
<proteinExistence type="inferred from homology"/>
<evidence type="ECO:0000256" key="10">
    <source>
        <dbReference type="ARBA" id="ARBA00023004"/>
    </source>
</evidence>
<evidence type="ECO:0000256" key="4">
    <source>
        <dbReference type="ARBA" id="ARBA00010617"/>
    </source>
</evidence>
<keyword evidence="8" id="KW-0492">Microsome</keyword>
<dbReference type="InterPro" id="IPR050476">
    <property type="entry name" value="Insect_CytP450_Detox"/>
</dbReference>
<evidence type="ECO:0000313" key="14">
    <source>
        <dbReference type="EnsemblMetazoa" id="ENSAATROPP006975"/>
    </source>
</evidence>
<evidence type="ECO:0000256" key="11">
    <source>
        <dbReference type="ARBA" id="ARBA00023033"/>
    </source>
</evidence>
<comment type="subcellular location">
    <subcellularLocation>
        <location evidence="3">Endoplasmic reticulum membrane</location>
        <topology evidence="3">Peripheral membrane protein</topology>
    </subcellularLocation>
    <subcellularLocation>
        <location evidence="2">Microsome membrane</location>
        <topology evidence="2">Peripheral membrane protein</topology>
    </subcellularLocation>
</comment>
<feature type="region of interest" description="Disordered" evidence="13">
    <location>
        <begin position="235"/>
        <end position="271"/>
    </location>
</feature>
<organism evidence="14 15">
    <name type="scientific">Anopheles atroparvus</name>
    <name type="common">European mosquito</name>
    <dbReference type="NCBI Taxonomy" id="41427"/>
    <lineage>
        <taxon>Eukaryota</taxon>
        <taxon>Metazoa</taxon>
        <taxon>Ecdysozoa</taxon>
        <taxon>Arthropoda</taxon>
        <taxon>Hexapoda</taxon>
        <taxon>Insecta</taxon>
        <taxon>Pterygota</taxon>
        <taxon>Neoptera</taxon>
        <taxon>Endopterygota</taxon>
        <taxon>Diptera</taxon>
        <taxon>Nematocera</taxon>
        <taxon>Culicoidea</taxon>
        <taxon>Culicidae</taxon>
        <taxon>Anophelinae</taxon>
        <taxon>Anopheles</taxon>
    </lineage>
</organism>